<dbReference type="InterPro" id="IPR019734">
    <property type="entry name" value="TPR_rpt"/>
</dbReference>
<dbReference type="Pfam" id="PF13424">
    <property type="entry name" value="TPR_12"/>
    <property type="match status" value="1"/>
</dbReference>
<keyword evidence="4" id="KW-1185">Reference proteome</keyword>
<name>A0A0S7C0F7_9BACT</name>
<organism evidence="3">
    <name type="scientific">Lentimicrobium saccharophilum</name>
    <dbReference type="NCBI Taxonomy" id="1678841"/>
    <lineage>
        <taxon>Bacteria</taxon>
        <taxon>Pseudomonadati</taxon>
        <taxon>Bacteroidota</taxon>
        <taxon>Bacteroidia</taxon>
        <taxon>Bacteroidales</taxon>
        <taxon>Lentimicrobiaceae</taxon>
        <taxon>Lentimicrobium</taxon>
    </lineage>
</organism>
<feature type="signal peptide" evidence="2">
    <location>
        <begin position="1"/>
        <end position="19"/>
    </location>
</feature>
<keyword evidence="2" id="KW-0732">Signal</keyword>
<dbReference type="SMART" id="SM00028">
    <property type="entry name" value="TPR"/>
    <property type="match status" value="2"/>
</dbReference>
<proteinExistence type="predicted"/>
<accession>A0A0S7C0F7</accession>
<gene>
    <name evidence="3" type="ORF">TBC1_111690</name>
</gene>
<dbReference type="InterPro" id="IPR011990">
    <property type="entry name" value="TPR-like_helical_dom_sf"/>
</dbReference>
<dbReference type="SUPFAM" id="SSF81901">
    <property type="entry name" value="HCP-like"/>
    <property type="match status" value="1"/>
</dbReference>
<evidence type="ECO:0000256" key="1">
    <source>
        <dbReference type="PROSITE-ProRule" id="PRU00339"/>
    </source>
</evidence>
<dbReference type="AlphaFoldDB" id="A0A0S7C0F7"/>
<sequence>MNKTILALLFLFMFQVSRAGNELTPGQVEAYDLVLRLRFVDARKLLKQEGKAKEDHIVPYLEHYIQFLSILISEDEKVFKSCSAGKETILRQLEAGNAGSPWHLYSQAMFNMQWAFARLKFGEYTTAAVEMNRAYHLLMRNNDLYPGFAPNRAALGLMKVLIGSVPDNYQWITRLLALHGSVSEGINDLKLITEAVSTDTNYPFLKAETLFMLTFITFNLSGAEADRAITGRLIDMNHEMIQRSPLLVYAAAVFHMHYGENETALDYLEKRPVGASYYPFHYLDYLTGLAKLNRLDEDAGIWFLRYVNAYKGGSFIKSAYQRLGWIALLRGDTKGYYDYMFRVKHAGRTLIDGDKQALAEAESGRPPDVRLLRARLLFDGGYYKQAGDLLSVLTPDDFNYPKEKLEYIYRKARVYHLKGQEPMAISTYLKVIDAGGTGPWYFAANSALNLGLIYEQKGDFRQAEYYYRKCLALKYAEYKSSISQKARAGLNRLEKK</sequence>
<feature type="repeat" description="TPR" evidence="1">
    <location>
        <begin position="444"/>
        <end position="477"/>
    </location>
</feature>
<evidence type="ECO:0000313" key="3">
    <source>
        <dbReference type="EMBL" id="GAP43534.1"/>
    </source>
</evidence>
<dbReference type="PROSITE" id="PS50005">
    <property type="entry name" value="TPR"/>
    <property type="match status" value="1"/>
</dbReference>
<evidence type="ECO:0000313" key="4">
    <source>
        <dbReference type="Proteomes" id="UP000053091"/>
    </source>
</evidence>
<dbReference type="STRING" id="1678841.TBC1_111690"/>
<evidence type="ECO:0000256" key="2">
    <source>
        <dbReference type="SAM" id="SignalP"/>
    </source>
</evidence>
<feature type="chain" id="PRO_5006633432" evidence="2">
    <location>
        <begin position="20"/>
        <end position="496"/>
    </location>
</feature>
<dbReference type="Gene3D" id="1.25.40.10">
    <property type="entry name" value="Tetratricopeptide repeat domain"/>
    <property type="match status" value="1"/>
</dbReference>
<keyword evidence="1" id="KW-0802">TPR repeat</keyword>
<reference evidence="3" key="1">
    <citation type="journal article" date="2015" name="Genome Announc.">
        <title>Draft Genome Sequence of Bacteroidales Strain TBC1, a Novel Isolate from a Methanogenic Wastewater Treatment System.</title>
        <authorList>
            <person name="Tourlousse D.M."/>
            <person name="Matsuura N."/>
            <person name="Sun L."/>
            <person name="Toyonaga M."/>
            <person name="Kuroda K."/>
            <person name="Ohashi A."/>
            <person name="Cruz R."/>
            <person name="Yamaguchi T."/>
            <person name="Sekiguchi Y."/>
        </authorList>
    </citation>
    <scope>NUCLEOTIDE SEQUENCE [LARGE SCALE GENOMIC DNA]</scope>
    <source>
        <strain evidence="3">TBC1</strain>
    </source>
</reference>
<protein>
    <submittedName>
        <fullName evidence="3">Protein containing tetratricopeptide repeat</fullName>
    </submittedName>
</protein>
<dbReference type="RefSeq" id="WP_172668859.1">
    <property type="nucleotide sequence ID" value="NZ_DF968182.1"/>
</dbReference>
<dbReference type="EMBL" id="DF968182">
    <property type="protein sequence ID" value="GAP43534.1"/>
    <property type="molecule type" value="Genomic_DNA"/>
</dbReference>
<dbReference type="Proteomes" id="UP000053091">
    <property type="component" value="Unassembled WGS sequence"/>
</dbReference>